<feature type="compositionally biased region" description="Polar residues" evidence="2">
    <location>
        <begin position="511"/>
        <end position="521"/>
    </location>
</feature>
<dbReference type="Gene3D" id="2.60.120.10">
    <property type="entry name" value="Jelly Rolls"/>
    <property type="match status" value="2"/>
</dbReference>
<dbReference type="SUPFAM" id="SSF51182">
    <property type="entry name" value="RmlC-like cupins"/>
    <property type="match status" value="1"/>
</dbReference>
<keyword evidence="1" id="KW-0479">Metal-binding</keyword>
<feature type="domain" description="Cupin type-2" evidence="3">
    <location>
        <begin position="110"/>
        <end position="172"/>
    </location>
</feature>
<sequence>MDGPHITERIQKTAGESDTAIPTRPDDSEQGKLDSENRGVDPQPTEVLTMGPDSANPTMDVQNIQSCIVHAPDVLQPISELVPGAKRDDNRRYAWLNKATGMSERLGIYYQIIPPGHRTACPHAHSTEDELVFCLQGRGTIWQNGWIYPFEPGDVVGWKAGTGITHCIINDTKPVPGQSGEEEEDLILLVVGENKPGEDKLYYPHDPERYEDQAVIRWENATAQNEGGAHPGVARADRPNDTLPGYQLGARPSNIVNWRDQLAPAGEGELFAYATSLSQETGLSGRFGCNLEIIPAGARSSDPHAHSVEDELVFIIQGEGLVWLDGYTFPVSAGDTIGFRGGTGLAHTIINDSNARDEASGQDLVAWIVGENRRSEDKVVYPIHPEKSKTFGRWWGDAPARKLGATDAQALVLSTMSTPSSTTEPTPANNPGAHLAGAKALLAKKLAQKDNAAMVSSPTDNMMTPTTAKINAVKKKHFTKGKPLSGPRFGAPLATSSLAPKLEDGEEIVNSEESISKASES</sequence>
<dbReference type="InterPro" id="IPR014710">
    <property type="entry name" value="RmlC-like_jellyroll"/>
</dbReference>
<name>A0A8H3DGW4_9AGAM</name>
<feature type="compositionally biased region" description="Basic and acidic residues" evidence="2">
    <location>
        <begin position="24"/>
        <end position="39"/>
    </location>
</feature>
<organism evidence="4 5">
    <name type="scientific">Rhizoctonia solani</name>
    <dbReference type="NCBI Taxonomy" id="456999"/>
    <lineage>
        <taxon>Eukaryota</taxon>
        <taxon>Fungi</taxon>
        <taxon>Dikarya</taxon>
        <taxon>Basidiomycota</taxon>
        <taxon>Agaricomycotina</taxon>
        <taxon>Agaricomycetes</taxon>
        <taxon>Cantharellales</taxon>
        <taxon>Ceratobasidiaceae</taxon>
        <taxon>Rhizoctonia</taxon>
    </lineage>
</organism>
<evidence type="ECO:0000256" key="1">
    <source>
        <dbReference type="ARBA" id="ARBA00022723"/>
    </source>
</evidence>
<feature type="domain" description="Cupin type-2" evidence="3">
    <location>
        <begin position="291"/>
        <end position="354"/>
    </location>
</feature>
<dbReference type="InterPro" id="IPR011051">
    <property type="entry name" value="RmlC_Cupin_sf"/>
</dbReference>
<accession>A0A8H3DGW4</accession>
<feature type="region of interest" description="Disordered" evidence="2">
    <location>
        <begin position="1"/>
        <end position="49"/>
    </location>
</feature>
<dbReference type="InterPro" id="IPR013096">
    <property type="entry name" value="Cupin_2"/>
</dbReference>
<dbReference type="GO" id="GO:0046872">
    <property type="term" value="F:metal ion binding"/>
    <property type="evidence" value="ECO:0007669"/>
    <property type="project" value="UniProtKB-KW"/>
</dbReference>
<evidence type="ECO:0000313" key="4">
    <source>
        <dbReference type="EMBL" id="CAE6527592.1"/>
    </source>
</evidence>
<evidence type="ECO:0000256" key="2">
    <source>
        <dbReference type="SAM" id="MobiDB-lite"/>
    </source>
</evidence>
<comment type="caution">
    <text evidence="4">The sequence shown here is derived from an EMBL/GenBank/DDBJ whole genome shotgun (WGS) entry which is preliminary data.</text>
</comment>
<dbReference type="InterPro" id="IPR007727">
    <property type="entry name" value="Spo12"/>
</dbReference>
<dbReference type="Proteomes" id="UP000663843">
    <property type="component" value="Unassembled WGS sequence"/>
</dbReference>
<feature type="region of interest" description="Disordered" evidence="2">
    <location>
        <begin position="479"/>
        <end position="521"/>
    </location>
</feature>
<dbReference type="EMBL" id="CAJMWT010007700">
    <property type="protein sequence ID" value="CAE6527592.1"/>
    <property type="molecule type" value="Genomic_DNA"/>
</dbReference>
<protein>
    <recommendedName>
        <fullName evidence="3">Cupin type-2 domain-containing protein</fullName>
    </recommendedName>
</protein>
<dbReference type="CDD" id="cd02224">
    <property type="entry name" value="cupin_SPO2919-like"/>
    <property type="match status" value="2"/>
</dbReference>
<feature type="compositionally biased region" description="Basic and acidic residues" evidence="2">
    <location>
        <begin position="1"/>
        <end position="11"/>
    </location>
</feature>
<dbReference type="InterPro" id="IPR051610">
    <property type="entry name" value="GPI/OXD"/>
</dbReference>
<reference evidence="4" key="1">
    <citation type="submission" date="2021-01" db="EMBL/GenBank/DDBJ databases">
        <authorList>
            <person name="Kaushik A."/>
        </authorList>
    </citation>
    <scope>NUCLEOTIDE SEQUENCE</scope>
    <source>
        <strain evidence="4">AG2-2IIIB</strain>
    </source>
</reference>
<gene>
    <name evidence="4" type="ORF">RDB_LOCUS174263</name>
</gene>
<dbReference type="PANTHER" id="PTHR35848">
    <property type="entry name" value="OXALATE-BINDING PROTEIN"/>
    <property type="match status" value="1"/>
</dbReference>
<dbReference type="Pfam" id="PF05032">
    <property type="entry name" value="Spo12"/>
    <property type="match status" value="1"/>
</dbReference>
<dbReference type="Pfam" id="PF07883">
    <property type="entry name" value="Cupin_2"/>
    <property type="match status" value="2"/>
</dbReference>
<evidence type="ECO:0000313" key="5">
    <source>
        <dbReference type="Proteomes" id="UP000663843"/>
    </source>
</evidence>
<dbReference type="AlphaFoldDB" id="A0A8H3DGW4"/>
<proteinExistence type="predicted"/>
<evidence type="ECO:0000259" key="3">
    <source>
        <dbReference type="Pfam" id="PF07883"/>
    </source>
</evidence>